<reference evidence="2" key="1">
    <citation type="submission" date="2019-11" db="EMBL/GenBank/DDBJ databases">
        <title>Epiphytic Pseudomonas syringae from cherry orchards.</title>
        <authorList>
            <person name="Hulin M.T."/>
        </authorList>
    </citation>
    <scope>NUCLEOTIDE SEQUENCE</scope>
    <source>
        <strain evidence="2">PA-6-9A</strain>
    </source>
</reference>
<accession>A0A9Q3X7P4</accession>
<organism evidence="2 3">
    <name type="scientific">Pseudomonas syringae</name>
    <dbReference type="NCBI Taxonomy" id="317"/>
    <lineage>
        <taxon>Bacteria</taxon>
        <taxon>Pseudomonadati</taxon>
        <taxon>Pseudomonadota</taxon>
        <taxon>Gammaproteobacteria</taxon>
        <taxon>Pseudomonadales</taxon>
        <taxon>Pseudomonadaceae</taxon>
        <taxon>Pseudomonas</taxon>
    </lineage>
</organism>
<sequence length="214" mass="22309">MVRPLQALAMTVLASLFAPCGIAHAQDGNPSTDGVYVVSPSHPVWLVEQPYADSPALTASTFGDSAYGDYHAKAGLVISCSPQNPMAVLSLHITPQSLGIDIEPFHGKGATANGPLRITTGTRTAVDHSVNGIWTDVGVFQVGTIFRLSASLPRDELADWASDAARGEALKLSLAPAKEGGKPLTATFSLPGNNAGLKKAVQPCLDARQDHSNT</sequence>
<feature type="chain" id="PRO_5040366857" evidence="1">
    <location>
        <begin position="26"/>
        <end position="214"/>
    </location>
</feature>
<protein>
    <submittedName>
        <fullName evidence="2">Uncharacterized protein</fullName>
    </submittedName>
</protein>
<gene>
    <name evidence="2" type="ORF">GIW73_22515</name>
</gene>
<evidence type="ECO:0000256" key="1">
    <source>
        <dbReference type="SAM" id="SignalP"/>
    </source>
</evidence>
<evidence type="ECO:0000313" key="3">
    <source>
        <dbReference type="Proteomes" id="UP000814207"/>
    </source>
</evidence>
<dbReference type="EMBL" id="WKEU01000135">
    <property type="protein sequence ID" value="MCF5065713.1"/>
    <property type="molecule type" value="Genomic_DNA"/>
</dbReference>
<keyword evidence="1" id="KW-0732">Signal</keyword>
<dbReference type="AlphaFoldDB" id="A0A9Q3X7P4"/>
<evidence type="ECO:0000313" key="2">
    <source>
        <dbReference type="EMBL" id="MCF5065713.1"/>
    </source>
</evidence>
<comment type="caution">
    <text evidence="2">The sequence shown here is derived from an EMBL/GenBank/DDBJ whole genome shotgun (WGS) entry which is preliminary data.</text>
</comment>
<name>A0A9Q3X7P4_PSESX</name>
<dbReference type="Proteomes" id="UP000814207">
    <property type="component" value="Unassembled WGS sequence"/>
</dbReference>
<proteinExistence type="predicted"/>
<feature type="signal peptide" evidence="1">
    <location>
        <begin position="1"/>
        <end position="25"/>
    </location>
</feature>